<evidence type="ECO:0000313" key="2">
    <source>
        <dbReference type="Proteomes" id="UP001652504"/>
    </source>
</evidence>
<sequence length="106" mass="11673">MLYLLGEGYKETDVERSTPYQVLLNSRCGDFPIGLTEGKGMGSIGGSFSPEHVLSDRNKKHLEICNVTWLIPLCEDAVNQSSELDVQAVIDTYAYLHGALPEVIKS</sequence>
<dbReference type="RefSeq" id="WP_263711984.1">
    <property type="nucleotide sequence ID" value="NZ_JAOWKX010000003.1"/>
</dbReference>
<protein>
    <submittedName>
        <fullName evidence="1">Uncharacterized protein</fullName>
    </submittedName>
</protein>
<dbReference type="Proteomes" id="UP001652504">
    <property type="component" value="Unassembled WGS sequence"/>
</dbReference>
<accession>A0ABT3A7Q1</accession>
<evidence type="ECO:0000313" key="1">
    <source>
        <dbReference type="EMBL" id="MCV2884708.1"/>
    </source>
</evidence>
<keyword evidence="2" id="KW-1185">Reference proteome</keyword>
<proteinExistence type="predicted"/>
<name>A0ABT3A7Q1_9ALTE</name>
<organism evidence="1 2">
    <name type="scientific">Fluctibacter corallii</name>
    <dbReference type="NCBI Taxonomy" id="2984329"/>
    <lineage>
        <taxon>Bacteria</taxon>
        <taxon>Pseudomonadati</taxon>
        <taxon>Pseudomonadota</taxon>
        <taxon>Gammaproteobacteria</taxon>
        <taxon>Alteromonadales</taxon>
        <taxon>Alteromonadaceae</taxon>
        <taxon>Fluctibacter</taxon>
    </lineage>
</organism>
<dbReference type="EMBL" id="JAOWKX010000003">
    <property type="protein sequence ID" value="MCV2884708.1"/>
    <property type="molecule type" value="Genomic_DNA"/>
</dbReference>
<comment type="caution">
    <text evidence="1">The sequence shown here is derived from an EMBL/GenBank/DDBJ whole genome shotgun (WGS) entry which is preliminary data.</text>
</comment>
<gene>
    <name evidence="1" type="ORF">OE749_08370</name>
</gene>
<reference evidence="1 2" key="1">
    <citation type="submission" date="2022-10" db="EMBL/GenBank/DDBJ databases">
        <title>Aestuariibacter sp. AA17 isolated from Montipora capitata coral fragment.</title>
        <authorList>
            <person name="Emsley S.A."/>
            <person name="Pfannmuller K.M."/>
            <person name="Loughran R.M."/>
            <person name="Shlafstein M."/>
            <person name="Papke E."/>
            <person name="Saw J.H."/>
            <person name="Ushijima B."/>
            <person name="Videau P."/>
        </authorList>
    </citation>
    <scope>NUCLEOTIDE SEQUENCE [LARGE SCALE GENOMIC DNA]</scope>
    <source>
        <strain evidence="1 2">AA17</strain>
    </source>
</reference>